<name>A0ABR6WNQ9_9FIRM</name>
<evidence type="ECO:0000313" key="4">
    <source>
        <dbReference type="EMBL" id="MBC3798129.1"/>
    </source>
</evidence>
<dbReference type="Proteomes" id="UP000653358">
    <property type="component" value="Unassembled WGS sequence"/>
</dbReference>
<reference evidence="4 5" key="1">
    <citation type="journal article" date="2020" name="mSystems">
        <title>Defining Genomic and Predicted Metabolic Features of the Acetobacterium Genus.</title>
        <authorList>
            <person name="Ross D.E."/>
            <person name="Marshall C.W."/>
            <person name="Gulliver D."/>
            <person name="May H.D."/>
            <person name="Norman R.S."/>
        </authorList>
    </citation>
    <scope>NUCLEOTIDE SEQUENCE [LARGE SCALE GENOMIC DNA]</scope>
    <source>
        <strain evidence="4 5">DSM 9173</strain>
    </source>
</reference>
<evidence type="ECO:0000259" key="3">
    <source>
        <dbReference type="PROSITE" id="PS50977"/>
    </source>
</evidence>
<dbReference type="PROSITE" id="PS50977">
    <property type="entry name" value="HTH_TETR_2"/>
    <property type="match status" value="1"/>
</dbReference>
<gene>
    <name evidence="4" type="ORF">GH807_13880</name>
</gene>
<evidence type="ECO:0000313" key="5">
    <source>
        <dbReference type="Proteomes" id="UP000653358"/>
    </source>
</evidence>
<evidence type="ECO:0000256" key="1">
    <source>
        <dbReference type="ARBA" id="ARBA00023125"/>
    </source>
</evidence>
<dbReference type="PRINTS" id="PR00455">
    <property type="entry name" value="HTHTETR"/>
</dbReference>
<comment type="caution">
    <text evidence="4">The sequence shown here is derived from an EMBL/GenBank/DDBJ whole genome shotgun (WGS) entry which is preliminary data.</text>
</comment>
<dbReference type="Pfam" id="PF00440">
    <property type="entry name" value="TetR_N"/>
    <property type="match status" value="1"/>
</dbReference>
<accession>A0ABR6WNQ9</accession>
<protein>
    <submittedName>
        <fullName evidence="4">TetR family transcriptional regulator</fullName>
    </submittedName>
</protein>
<feature type="DNA-binding region" description="H-T-H motif" evidence="2">
    <location>
        <begin position="26"/>
        <end position="45"/>
    </location>
</feature>
<organism evidence="4 5">
    <name type="scientific">Acetobacterium tundrae</name>
    <dbReference type="NCBI Taxonomy" id="132932"/>
    <lineage>
        <taxon>Bacteria</taxon>
        <taxon>Bacillati</taxon>
        <taxon>Bacillota</taxon>
        <taxon>Clostridia</taxon>
        <taxon>Eubacteriales</taxon>
        <taxon>Eubacteriaceae</taxon>
        <taxon>Acetobacterium</taxon>
    </lineage>
</organism>
<dbReference type="InterPro" id="IPR009057">
    <property type="entry name" value="Homeodomain-like_sf"/>
</dbReference>
<keyword evidence="1 2" id="KW-0238">DNA-binding</keyword>
<dbReference type="InterPro" id="IPR001647">
    <property type="entry name" value="HTH_TetR"/>
</dbReference>
<evidence type="ECO:0000256" key="2">
    <source>
        <dbReference type="PROSITE-ProRule" id="PRU00335"/>
    </source>
</evidence>
<dbReference type="Gene3D" id="1.10.357.10">
    <property type="entry name" value="Tetracycline Repressor, domain 2"/>
    <property type="match status" value="1"/>
</dbReference>
<dbReference type="RefSeq" id="WP_186843832.1">
    <property type="nucleotide sequence ID" value="NZ_RXYB01000022.1"/>
</dbReference>
<feature type="domain" description="HTH tetR-type" evidence="3">
    <location>
        <begin position="3"/>
        <end position="63"/>
    </location>
</feature>
<sequence>MVDIRLKMIFEEASKLFINKGYARTQISYIANATGISVGAIYTLFVSKKAIFDFVLKSIMNSDYLESDIQLPVKESDFNTLEDDVLELSKAINRDFEKHLGDNDDSYDFEQMLSDVFDVLAKYGVGFLILQKNGTDCGMLYTNYVNFRKHFCEDVKKYVFKFIEEGKFRKLECPEHHARLIIETISWWSMHVRYDAFETNTTISQEMAKKVVLDALLHAYTI</sequence>
<dbReference type="EMBL" id="WJBB01000021">
    <property type="protein sequence ID" value="MBC3798129.1"/>
    <property type="molecule type" value="Genomic_DNA"/>
</dbReference>
<keyword evidence="5" id="KW-1185">Reference proteome</keyword>
<dbReference type="SUPFAM" id="SSF46689">
    <property type="entry name" value="Homeodomain-like"/>
    <property type="match status" value="1"/>
</dbReference>
<proteinExistence type="predicted"/>